<dbReference type="AlphaFoldDB" id="A0A2H0W3S1"/>
<evidence type="ECO:0000313" key="2">
    <source>
        <dbReference type="EMBL" id="PIS05996.1"/>
    </source>
</evidence>
<dbReference type="Proteomes" id="UP000229056">
    <property type="component" value="Unassembled WGS sequence"/>
</dbReference>
<proteinExistence type="predicted"/>
<keyword evidence="1" id="KW-1133">Transmembrane helix</keyword>
<evidence type="ECO:0000313" key="3">
    <source>
        <dbReference type="Proteomes" id="UP000229056"/>
    </source>
</evidence>
<accession>A0A2H0W3S1</accession>
<keyword evidence="1" id="KW-0812">Transmembrane</keyword>
<dbReference type="EMBL" id="PEZY01000012">
    <property type="protein sequence ID" value="PIS05996.1"/>
    <property type="molecule type" value="Genomic_DNA"/>
</dbReference>
<name>A0A2H0W3S1_9BACT</name>
<keyword evidence="1" id="KW-0472">Membrane</keyword>
<organism evidence="2 3">
    <name type="scientific">Candidatus Buchananbacteria bacterium CG10_big_fil_rev_8_21_14_0_10_33_19</name>
    <dbReference type="NCBI Taxonomy" id="1974525"/>
    <lineage>
        <taxon>Bacteria</taxon>
        <taxon>Candidatus Buchananiibacteriota</taxon>
    </lineage>
</organism>
<evidence type="ECO:0000256" key="1">
    <source>
        <dbReference type="SAM" id="Phobius"/>
    </source>
</evidence>
<gene>
    <name evidence="2" type="ORF">COT80_04485</name>
</gene>
<protein>
    <submittedName>
        <fullName evidence="2">Uncharacterized protein</fullName>
    </submittedName>
</protein>
<feature type="transmembrane region" description="Helical" evidence="1">
    <location>
        <begin position="73"/>
        <end position="93"/>
    </location>
</feature>
<comment type="caution">
    <text evidence="2">The sequence shown here is derived from an EMBL/GenBank/DDBJ whole genome shotgun (WGS) entry which is preliminary data.</text>
</comment>
<sequence length="193" mass="23242">MESKIKQIIEKIDSLNEALKSEYTRLSGKYGFSIRKSAIVFFEKTRNKNKKFKIPTWKYIIPRHIRHFASIPFIYMMIFPVALLDLFITFYNLTAFTLYQIPQVKRKDHFIYDRKFLDYLNIIQKFNCLYCSYVNGLLSYATEIGARTERYWCPVKAANKPKNYHNWYKDFADYGNPQEWTEKFNDHNSFKGK</sequence>
<reference evidence="3" key="1">
    <citation type="submission" date="2017-09" db="EMBL/GenBank/DDBJ databases">
        <title>Depth-based differentiation of microbial function through sediment-hosted aquifers and enrichment of novel symbionts in the deep terrestrial subsurface.</title>
        <authorList>
            <person name="Probst A.J."/>
            <person name="Ladd B."/>
            <person name="Jarett J.K."/>
            <person name="Geller-Mcgrath D.E."/>
            <person name="Sieber C.M.K."/>
            <person name="Emerson J.B."/>
            <person name="Anantharaman K."/>
            <person name="Thomas B.C."/>
            <person name="Malmstrom R."/>
            <person name="Stieglmeier M."/>
            <person name="Klingl A."/>
            <person name="Woyke T."/>
            <person name="Ryan C.M."/>
            <person name="Banfield J.F."/>
        </authorList>
    </citation>
    <scope>NUCLEOTIDE SEQUENCE [LARGE SCALE GENOMIC DNA]</scope>
</reference>